<dbReference type="InterPro" id="IPR012337">
    <property type="entry name" value="RNaseH-like_sf"/>
</dbReference>
<evidence type="ECO:0000259" key="1">
    <source>
        <dbReference type="SMART" id="SM00479"/>
    </source>
</evidence>
<comment type="caution">
    <text evidence="2">The sequence shown here is derived from an EMBL/GenBank/DDBJ whole genome shotgun (WGS) entry which is preliminary data.</text>
</comment>
<dbReference type="SMART" id="SM00479">
    <property type="entry name" value="EXOIII"/>
    <property type="match status" value="1"/>
</dbReference>
<protein>
    <submittedName>
        <fullName evidence="2">DUF3820 family protein</fullName>
    </submittedName>
</protein>
<accession>A0ABS3ARL6</accession>
<keyword evidence="3" id="KW-1185">Reference proteome</keyword>
<dbReference type="NCBIfam" id="TIGR00573">
    <property type="entry name" value="dnaq"/>
    <property type="match status" value="1"/>
</dbReference>
<feature type="domain" description="Exonuclease" evidence="1">
    <location>
        <begin position="8"/>
        <end position="175"/>
    </location>
</feature>
<dbReference type="PANTHER" id="PTHR30231:SF41">
    <property type="entry name" value="DNA POLYMERASE III SUBUNIT EPSILON"/>
    <property type="match status" value="1"/>
</dbReference>
<evidence type="ECO:0000313" key="3">
    <source>
        <dbReference type="Proteomes" id="UP000722121"/>
    </source>
</evidence>
<dbReference type="InterPro" id="IPR036397">
    <property type="entry name" value="RNaseH_sf"/>
</dbReference>
<dbReference type="EMBL" id="JAFITR010000124">
    <property type="protein sequence ID" value="MBN4067371.1"/>
    <property type="molecule type" value="Genomic_DNA"/>
</dbReference>
<dbReference type="NCBIfam" id="NF004964">
    <property type="entry name" value="PRK06310.1"/>
    <property type="match status" value="1"/>
</dbReference>
<evidence type="ECO:0000313" key="2">
    <source>
        <dbReference type="EMBL" id="MBN4067371.1"/>
    </source>
</evidence>
<reference evidence="2 3" key="1">
    <citation type="submission" date="2021-02" db="EMBL/GenBank/DDBJ databases">
        <title>Activity-based single-cell genomes from oceanic crustal fluid captures similar information to metagenomic and metatranscriptomic surveys with orders of magnitude less sampling.</title>
        <authorList>
            <person name="D'Angelo T.S."/>
            <person name="Orcutt B.N."/>
        </authorList>
    </citation>
    <scope>NUCLEOTIDE SEQUENCE [LARGE SCALE GENOMIC DNA]</scope>
    <source>
        <strain evidence="2">AH-315-G07</strain>
    </source>
</reference>
<gene>
    <name evidence="2" type="ORF">JYU14_04740</name>
</gene>
<sequence>MGLLESEIFICIDCETTGLDVRNDKVIEVAAAKFTLSETLDTYENLIDPAVLIPEESIAIHGIKDDMVAGKPSLSSLLPHIFRFIGQYPIVGHGVQFDINLLAYEAERTNIKNKIRKNPVIDTLRLARLYGKSPTNSLEVLRQHFNIQEQGAHRAMNDVTVNIEVFKQLIKRFRTTDDIYQILKKPIDLKAMPLGKHKGRPMKEVPHEYLVWAKNQNFDKDLLYTIRKELKQRKNNSSFNQSNNPFSFL</sequence>
<dbReference type="SUPFAM" id="SSF53098">
    <property type="entry name" value="Ribonuclease H-like"/>
    <property type="match status" value="1"/>
</dbReference>
<dbReference type="PANTHER" id="PTHR30231">
    <property type="entry name" value="DNA POLYMERASE III SUBUNIT EPSILON"/>
    <property type="match status" value="1"/>
</dbReference>
<dbReference type="Pfam" id="PF12843">
    <property type="entry name" value="QSregVF_b"/>
    <property type="match status" value="1"/>
</dbReference>
<dbReference type="Gene3D" id="3.30.420.10">
    <property type="entry name" value="Ribonuclease H-like superfamily/Ribonuclease H"/>
    <property type="match status" value="1"/>
</dbReference>
<dbReference type="Proteomes" id="UP000722121">
    <property type="component" value="Unassembled WGS sequence"/>
</dbReference>
<dbReference type="InterPro" id="IPR013520">
    <property type="entry name" value="Ribonucl_H"/>
</dbReference>
<proteinExistence type="predicted"/>
<dbReference type="Pfam" id="PF00929">
    <property type="entry name" value="RNase_T"/>
    <property type="match status" value="1"/>
</dbReference>
<dbReference type="CDD" id="cd06127">
    <property type="entry name" value="DEDDh"/>
    <property type="match status" value="1"/>
</dbReference>
<organism evidence="2 3">
    <name type="scientific">Simkania negevensis</name>
    <dbReference type="NCBI Taxonomy" id="83561"/>
    <lineage>
        <taxon>Bacteria</taxon>
        <taxon>Pseudomonadati</taxon>
        <taxon>Chlamydiota</taxon>
        <taxon>Chlamydiia</taxon>
        <taxon>Parachlamydiales</taxon>
        <taxon>Simkaniaceae</taxon>
        <taxon>Simkania</taxon>
    </lineage>
</organism>
<dbReference type="InterPro" id="IPR006054">
    <property type="entry name" value="DnaQ"/>
</dbReference>
<name>A0ABS3ARL6_9BACT</name>
<dbReference type="InterPro" id="IPR024530">
    <property type="entry name" value="QSregVF_b"/>
</dbReference>